<name>A0A2M7VFK8_9BACT</name>
<reference evidence="10" key="1">
    <citation type="submission" date="2017-09" db="EMBL/GenBank/DDBJ databases">
        <title>Depth-based differentiation of microbial function through sediment-hosted aquifers and enrichment of novel symbionts in the deep terrestrial subsurface.</title>
        <authorList>
            <person name="Probst A.J."/>
            <person name="Ladd B."/>
            <person name="Jarett J.K."/>
            <person name="Geller-Mcgrath D.E."/>
            <person name="Sieber C.M.K."/>
            <person name="Emerson J.B."/>
            <person name="Anantharaman K."/>
            <person name="Thomas B.C."/>
            <person name="Malmstrom R."/>
            <person name="Stieglmeier M."/>
            <person name="Klingl A."/>
            <person name="Woyke T."/>
            <person name="Ryan C.M."/>
            <person name="Banfield J.F."/>
        </authorList>
    </citation>
    <scope>NUCLEOTIDE SEQUENCE [LARGE SCALE GENOMIC DNA]</scope>
</reference>
<dbReference type="PROSITE" id="PS00138">
    <property type="entry name" value="SUBTILASE_SER"/>
    <property type="match status" value="1"/>
</dbReference>
<sequence length="624" mass="68616">MRRIILFFSIIVITVSNASPLQAITTNDPLYREQTYLPFINIEKAWDYQTGSSDVVVAVIDTGVDIDHPDLFENIWVNQGEVRGDGIDNDNNGYIDDINGWDFIRNQADPKPKIDYQHTATGMEHGTLVAGIIGARGNNNYGIAGINWQVSIMSLVALNGDGSGNMSDVVKAINYATDNNADIINLSLVGSMSDTSLDQAIAHATASGVLVVAAVGNEKIGEHNIDNSVDLGVQPRYPVCSETSENTVLGVGAIDYLNSKSLFSNYGKCLDINAPGQLFFGLNLYYPVINEYREKFSGYWSGTSMATPVITGVAALLKATDESLTNKQIIKLITDQATNIDASNYRYAGKMGAGKINVDHLFDQLALTTNGQNQLLGSNRDGQEIFFYNQKLDLINSIKLDSKISTNYHYAPITKDAKIVLAIAHNGFVTLLAKTGEQVAQWSTNAPLINILSWNDKLVGYNNKDVFIYAIDGTELLSFTTSGIDDFQISDIDHDQIDDLLVLDRNKIYVYSQLGIMKNSISLVSSAPLNSFTINNDYLIATQVNKKESAVAAFNHQGQLQKTIAPYPKFTKKILVRSWRQQILVVPLEGGGPHLKIYDNNLKLIKEKFITDVKNSKGLTIYAH</sequence>
<evidence type="ECO:0000256" key="4">
    <source>
        <dbReference type="ARBA" id="ARBA00022825"/>
    </source>
</evidence>
<dbReference type="GO" id="GO:0004252">
    <property type="term" value="F:serine-type endopeptidase activity"/>
    <property type="evidence" value="ECO:0007669"/>
    <property type="project" value="UniProtKB-UniRule"/>
</dbReference>
<evidence type="ECO:0000256" key="2">
    <source>
        <dbReference type="ARBA" id="ARBA00022670"/>
    </source>
</evidence>
<evidence type="ECO:0000256" key="6">
    <source>
        <dbReference type="RuleBase" id="RU003355"/>
    </source>
</evidence>
<evidence type="ECO:0000256" key="7">
    <source>
        <dbReference type="SAM" id="SignalP"/>
    </source>
</evidence>
<dbReference type="EMBL" id="PFPO01000028">
    <property type="protein sequence ID" value="PIZ99419.1"/>
    <property type="molecule type" value="Genomic_DNA"/>
</dbReference>
<dbReference type="Gene3D" id="3.40.50.200">
    <property type="entry name" value="Peptidase S8/S53 domain"/>
    <property type="match status" value="1"/>
</dbReference>
<feature type="domain" description="Peptidase S8/S53" evidence="8">
    <location>
        <begin position="53"/>
        <end position="340"/>
    </location>
</feature>
<evidence type="ECO:0000256" key="5">
    <source>
        <dbReference type="PROSITE-ProRule" id="PRU01240"/>
    </source>
</evidence>
<feature type="active site" description="Charge relay system" evidence="5">
    <location>
        <position position="61"/>
    </location>
</feature>
<accession>A0A2M7VFK8</accession>
<keyword evidence="3 5" id="KW-0378">Hydrolase</keyword>
<dbReference type="PROSITE" id="PS00136">
    <property type="entry name" value="SUBTILASE_ASP"/>
    <property type="match status" value="1"/>
</dbReference>
<feature type="signal peptide" evidence="7">
    <location>
        <begin position="1"/>
        <end position="18"/>
    </location>
</feature>
<evidence type="ECO:0000256" key="1">
    <source>
        <dbReference type="ARBA" id="ARBA00011073"/>
    </source>
</evidence>
<dbReference type="PROSITE" id="PS00137">
    <property type="entry name" value="SUBTILASE_HIS"/>
    <property type="match status" value="1"/>
</dbReference>
<keyword evidence="7" id="KW-0732">Signal</keyword>
<dbReference type="PANTHER" id="PTHR43806:SF11">
    <property type="entry name" value="CEREVISIN-RELATED"/>
    <property type="match status" value="1"/>
</dbReference>
<dbReference type="InterPro" id="IPR034204">
    <property type="entry name" value="PfSUB1-like_cat_dom"/>
</dbReference>
<dbReference type="SUPFAM" id="SSF52743">
    <property type="entry name" value="Subtilisin-like"/>
    <property type="match status" value="1"/>
</dbReference>
<dbReference type="Pfam" id="PF00082">
    <property type="entry name" value="Peptidase_S8"/>
    <property type="match status" value="1"/>
</dbReference>
<feature type="active site" description="Charge relay system" evidence="5">
    <location>
        <position position="304"/>
    </location>
</feature>
<dbReference type="InterPro" id="IPR000209">
    <property type="entry name" value="Peptidase_S8/S53_dom"/>
</dbReference>
<dbReference type="PROSITE" id="PS51892">
    <property type="entry name" value="SUBTILASE"/>
    <property type="match status" value="1"/>
</dbReference>
<dbReference type="InterPro" id="IPR022398">
    <property type="entry name" value="Peptidase_S8_His-AS"/>
</dbReference>
<feature type="active site" description="Charge relay system" evidence="5">
    <location>
        <position position="125"/>
    </location>
</feature>
<evidence type="ECO:0000313" key="9">
    <source>
        <dbReference type="EMBL" id="PIZ99419.1"/>
    </source>
</evidence>
<dbReference type="Proteomes" id="UP000230405">
    <property type="component" value="Unassembled WGS sequence"/>
</dbReference>
<organism evidence="9 10">
    <name type="scientific">Candidatus Komeilibacteria bacterium CG_4_10_14_0_2_um_filter_37_10</name>
    <dbReference type="NCBI Taxonomy" id="1974470"/>
    <lineage>
        <taxon>Bacteria</taxon>
        <taxon>Candidatus Komeiliibacteriota</taxon>
    </lineage>
</organism>
<protein>
    <recommendedName>
        <fullName evidence="8">Peptidase S8/S53 domain-containing protein</fullName>
    </recommendedName>
</protein>
<dbReference type="InterPro" id="IPR036852">
    <property type="entry name" value="Peptidase_S8/S53_dom_sf"/>
</dbReference>
<dbReference type="AlphaFoldDB" id="A0A2M7VFK8"/>
<proteinExistence type="inferred from homology"/>
<keyword evidence="2 5" id="KW-0645">Protease</keyword>
<keyword evidence="4 5" id="KW-0720">Serine protease</keyword>
<dbReference type="PANTHER" id="PTHR43806">
    <property type="entry name" value="PEPTIDASE S8"/>
    <property type="match status" value="1"/>
</dbReference>
<evidence type="ECO:0000259" key="8">
    <source>
        <dbReference type="Pfam" id="PF00082"/>
    </source>
</evidence>
<dbReference type="InterPro" id="IPR023828">
    <property type="entry name" value="Peptidase_S8_Ser-AS"/>
</dbReference>
<dbReference type="CDD" id="cd07473">
    <property type="entry name" value="Peptidases_S8_Subtilisin_like"/>
    <property type="match status" value="1"/>
</dbReference>
<dbReference type="PRINTS" id="PR00723">
    <property type="entry name" value="SUBTILISIN"/>
</dbReference>
<dbReference type="InterPro" id="IPR023827">
    <property type="entry name" value="Peptidase_S8_Asp-AS"/>
</dbReference>
<dbReference type="InterPro" id="IPR050131">
    <property type="entry name" value="Peptidase_S8_subtilisin-like"/>
</dbReference>
<dbReference type="GO" id="GO:0006508">
    <property type="term" value="P:proteolysis"/>
    <property type="evidence" value="ECO:0007669"/>
    <property type="project" value="UniProtKB-KW"/>
</dbReference>
<comment type="caution">
    <text evidence="9">The sequence shown here is derived from an EMBL/GenBank/DDBJ whole genome shotgun (WGS) entry which is preliminary data.</text>
</comment>
<dbReference type="InterPro" id="IPR015500">
    <property type="entry name" value="Peptidase_S8_subtilisin-rel"/>
</dbReference>
<evidence type="ECO:0000313" key="10">
    <source>
        <dbReference type="Proteomes" id="UP000230405"/>
    </source>
</evidence>
<comment type="similarity">
    <text evidence="1 5 6">Belongs to the peptidase S8 family.</text>
</comment>
<gene>
    <name evidence="9" type="ORF">COX77_01625</name>
</gene>
<evidence type="ECO:0000256" key="3">
    <source>
        <dbReference type="ARBA" id="ARBA00022801"/>
    </source>
</evidence>
<feature type="chain" id="PRO_5014811924" description="Peptidase S8/S53 domain-containing protein" evidence="7">
    <location>
        <begin position="19"/>
        <end position="624"/>
    </location>
</feature>